<comment type="subcellular location">
    <subcellularLocation>
        <location evidence="1">Endomembrane system</location>
        <topology evidence="1">Multi-pass membrane protein</topology>
    </subcellularLocation>
</comment>
<reference evidence="8" key="1">
    <citation type="journal article" date="2023" name="G3 (Bethesda)">
        <title>A reference genome for the long-term kleptoplast-retaining sea slug Elysia crispata morphotype clarki.</title>
        <authorList>
            <person name="Eastman K.E."/>
            <person name="Pendleton A.L."/>
            <person name="Shaikh M.A."/>
            <person name="Suttiyut T."/>
            <person name="Ogas R."/>
            <person name="Tomko P."/>
            <person name="Gavelis G."/>
            <person name="Widhalm J.R."/>
            <person name="Wisecaver J.H."/>
        </authorList>
    </citation>
    <scope>NUCLEOTIDE SEQUENCE</scope>
    <source>
        <strain evidence="8">ECLA1</strain>
    </source>
</reference>
<dbReference type="Gene3D" id="1.20.1250.20">
    <property type="entry name" value="MFS general substrate transporter like domains"/>
    <property type="match status" value="2"/>
</dbReference>
<gene>
    <name evidence="8" type="ORF">RRG08_001193</name>
</gene>
<evidence type="ECO:0000313" key="9">
    <source>
        <dbReference type="Proteomes" id="UP001283361"/>
    </source>
</evidence>
<dbReference type="PROSITE" id="PS50850">
    <property type="entry name" value="MFS"/>
    <property type="match status" value="1"/>
</dbReference>
<evidence type="ECO:0000256" key="4">
    <source>
        <dbReference type="ARBA" id="ARBA00022989"/>
    </source>
</evidence>
<keyword evidence="5 6" id="KW-0472">Membrane</keyword>
<evidence type="ECO:0000256" key="5">
    <source>
        <dbReference type="ARBA" id="ARBA00023136"/>
    </source>
</evidence>
<feature type="transmembrane region" description="Helical" evidence="6">
    <location>
        <begin position="254"/>
        <end position="271"/>
    </location>
</feature>
<feature type="transmembrane region" description="Helical" evidence="6">
    <location>
        <begin position="310"/>
        <end position="335"/>
    </location>
</feature>
<feature type="domain" description="Major facilitator superfamily (MFS) profile" evidence="7">
    <location>
        <begin position="3"/>
        <end position="400"/>
    </location>
</feature>
<feature type="transmembrane region" description="Helical" evidence="6">
    <location>
        <begin position="380"/>
        <end position="398"/>
    </location>
</feature>
<dbReference type="PANTHER" id="PTHR43826">
    <property type="entry name" value="GLUCOSE-6-PHOSPHATE EXCHANGER SLC37A4"/>
    <property type="match status" value="1"/>
</dbReference>
<protein>
    <recommendedName>
        <fullName evidence="7">Major facilitator superfamily (MFS) profile domain-containing protein</fullName>
    </recommendedName>
</protein>
<dbReference type="Pfam" id="PF07690">
    <property type="entry name" value="MFS_1"/>
    <property type="match status" value="1"/>
</dbReference>
<dbReference type="SUPFAM" id="SSF103473">
    <property type="entry name" value="MFS general substrate transporter"/>
    <property type="match status" value="1"/>
</dbReference>
<dbReference type="InterPro" id="IPR011701">
    <property type="entry name" value="MFS"/>
</dbReference>
<dbReference type="InterPro" id="IPR036259">
    <property type="entry name" value="MFS_trans_sf"/>
</dbReference>
<dbReference type="EMBL" id="JAWDGP010002006">
    <property type="protein sequence ID" value="KAK3786155.1"/>
    <property type="molecule type" value="Genomic_DNA"/>
</dbReference>
<dbReference type="InterPro" id="IPR000849">
    <property type="entry name" value="Sugar_P_transporter"/>
</dbReference>
<dbReference type="GO" id="GO:0061513">
    <property type="term" value="F:glucose 6-phosphate:phosphate antiporter activity"/>
    <property type="evidence" value="ECO:0007669"/>
    <property type="project" value="TreeGrafter"/>
</dbReference>
<dbReference type="PIRSF" id="PIRSF002808">
    <property type="entry name" value="Hexose_phosphate_transp"/>
    <property type="match status" value="1"/>
</dbReference>
<feature type="transmembrane region" description="Helical" evidence="6">
    <location>
        <begin position="132"/>
        <end position="154"/>
    </location>
</feature>
<feature type="transmembrane region" description="Helical" evidence="6">
    <location>
        <begin position="5"/>
        <end position="24"/>
    </location>
</feature>
<feature type="transmembrane region" description="Helical" evidence="6">
    <location>
        <begin position="68"/>
        <end position="91"/>
    </location>
</feature>
<dbReference type="InterPro" id="IPR020846">
    <property type="entry name" value="MFS_dom"/>
</dbReference>
<dbReference type="PANTHER" id="PTHR43826:SF3">
    <property type="entry name" value="GLUCOSE-6-PHOSPHATE EXCHANGER SLC37A4"/>
    <property type="match status" value="1"/>
</dbReference>
<feature type="transmembrane region" description="Helical" evidence="6">
    <location>
        <begin position="283"/>
        <end position="304"/>
    </location>
</feature>
<dbReference type="InterPro" id="IPR051337">
    <property type="entry name" value="OPA_Antiporter"/>
</dbReference>
<evidence type="ECO:0000256" key="3">
    <source>
        <dbReference type="ARBA" id="ARBA00022692"/>
    </source>
</evidence>
<keyword evidence="3 6" id="KW-0812">Transmembrane</keyword>
<evidence type="ECO:0000256" key="1">
    <source>
        <dbReference type="ARBA" id="ARBA00004127"/>
    </source>
</evidence>
<proteinExistence type="inferred from homology"/>
<dbReference type="GO" id="GO:0005789">
    <property type="term" value="C:endoplasmic reticulum membrane"/>
    <property type="evidence" value="ECO:0007669"/>
    <property type="project" value="TreeGrafter"/>
</dbReference>
<evidence type="ECO:0000256" key="6">
    <source>
        <dbReference type="SAM" id="Phobius"/>
    </source>
</evidence>
<dbReference type="GO" id="GO:0035435">
    <property type="term" value="P:phosphate ion transmembrane transport"/>
    <property type="evidence" value="ECO:0007669"/>
    <property type="project" value="TreeGrafter"/>
</dbReference>
<keyword evidence="9" id="KW-1185">Reference proteome</keyword>
<name>A0AAE1ADY6_9GAST</name>
<feature type="transmembrane region" description="Helical" evidence="6">
    <location>
        <begin position="160"/>
        <end position="185"/>
    </location>
</feature>
<dbReference type="AlphaFoldDB" id="A0AAE1ADY6"/>
<comment type="caution">
    <text evidence="8">The sequence shown here is derived from an EMBL/GenBank/DDBJ whole genome shotgun (WGS) entry which is preliminary data.</text>
</comment>
<accession>A0AAE1ADY6</accession>
<comment type="similarity">
    <text evidence="2">Belongs to the major facilitator superfamily. Organophosphate:Pi antiporter (OPA) (TC 2.A.1.4) family.</text>
</comment>
<keyword evidence="4 6" id="KW-1133">Transmembrane helix</keyword>
<evidence type="ECO:0000256" key="2">
    <source>
        <dbReference type="ARBA" id="ARBA00009598"/>
    </source>
</evidence>
<feature type="transmembrane region" description="Helical" evidence="6">
    <location>
        <begin position="97"/>
        <end position="120"/>
    </location>
</feature>
<organism evidence="8 9">
    <name type="scientific">Elysia crispata</name>
    <name type="common">lettuce slug</name>
    <dbReference type="NCBI Taxonomy" id="231223"/>
    <lineage>
        <taxon>Eukaryota</taxon>
        <taxon>Metazoa</taxon>
        <taxon>Spiralia</taxon>
        <taxon>Lophotrochozoa</taxon>
        <taxon>Mollusca</taxon>
        <taxon>Gastropoda</taxon>
        <taxon>Heterobranchia</taxon>
        <taxon>Euthyneura</taxon>
        <taxon>Panpulmonata</taxon>
        <taxon>Sacoglossa</taxon>
        <taxon>Placobranchoidea</taxon>
        <taxon>Plakobranchidae</taxon>
        <taxon>Elysia</taxon>
    </lineage>
</organism>
<feature type="transmembrane region" description="Helical" evidence="6">
    <location>
        <begin position="205"/>
        <end position="225"/>
    </location>
</feature>
<sequence>MEQKFFLIFGIMFIGYTSIVYNRQSLPYAAPVIADRENLQNSDLGVIISCQHLGYMIVKTISGPMADIVVPSLLLSASLFFTGLMLASFTVASSVPLFAVSSFFCGFAQGPAWGACAVLLKQLVKPEQFATWWGVLSVSSNVAGTVGPFLSAYLVEAYGWRTAFVVVATITMAFSGFSFVVLRLFTQGDEKVKDTGSTRRFVDVFTPQLGLVFLSYMLVSVVRGACNDWGQMYLVQSKQQPILVASSFSSTQEIGGIIGSVAAGYIADLMISKTSRNVKPRYAISLFLAVLQTFGLLAFLFFVSAQSSQLWISLLAFVIGFGMYGAITLFGVLAMEVAPPKLEGTSHSLVTLGSNFGRVMAGYPLSLIATYLTWHESFMVVLSVSILSVLIVFIGLQYKEISHKKNL</sequence>
<evidence type="ECO:0000313" key="8">
    <source>
        <dbReference type="EMBL" id="KAK3786155.1"/>
    </source>
</evidence>
<evidence type="ECO:0000259" key="7">
    <source>
        <dbReference type="PROSITE" id="PS50850"/>
    </source>
</evidence>
<dbReference type="Proteomes" id="UP001283361">
    <property type="component" value="Unassembled WGS sequence"/>
</dbReference>